<keyword evidence="3" id="KW-0677">Repeat</keyword>
<dbReference type="AlphaFoldDB" id="W7X7J6"/>
<keyword evidence="5" id="KW-1185">Reference proteome</keyword>
<dbReference type="Gene3D" id="3.80.10.10">
    <property type="entry name" value="Ribonuclease Inhibitor"/>
    <property type="match status" value="3"/>
</dbReference>
<evidence type="ECO:0000256" key="1">
    <source>
        <dbReference type="ARBA" id="ARBA00022468"/>
    </source>
</evidence>
<dbReference type="RefSeq" id="XP_012655106.1">
    <property type="nucleotide sequence ID" value="XM_012799652.1"/>
</dbReference>
<dbReference type="GO" id="GO:0031267">
    <property type="term" value="F:small GTPase binding"/>
    <property type="evidence" value="ECO:0007669"/>
    <property type="project" value="TreeGrafter"/>
</dbReference>
<evidence type="ECO:0000256" key="2">
    <source>
        <dbReference type="ARBA" id="ARBA00022614"/>
    </source>
</evidence>
<dbReference type="InParanoid" id="W7X7J6"/>
<reference evidence="5" key="1">
    <citation type="journal article" date="2006" name="PLoS Biol.">
        <title>Macronuclear genome sequence of the ciliate Tetrahymena thermophila, a model eukaryote.</title>
        <authorList>
            <person name="Eisen J.A."/>
            <person name="Coyne R.S."/>
            <person name="Wu M."/>
            <person name="Wu D."/>
            <person name="Thiagarajan M."/>
            <person name="Wortman J.R."/>
            <person name="Badger J.H."/>
            <person name="Ren Q."/>
            <person name="Amedeo P."/>
            <person name="Jones K.M."/>
            <person name="Tallon L.J."/>
            <person name="Delcher A.L."/>
            <person name="Salzberg S.L."/>
            <person name="Silva J.C."/>
            <person name="Haas B.J."/>
            <person name="Majoros W.H."/>
            <person name="Farzad M."/>
            <person name="Carlton J.M."/>
            <person name="Smith R.K. Jr."/>
            <person name="Garg J."/>
            <person name="Pearlman R.E."/>
            <person name="Karrer K.M."/>
            <person name="Sun L."/>
            <person name="Manning G."/>
            <person name="Elde N.C."/>
            <person name="Turkewitz A.P."/>
            <person name="Asai D.J."/>
            <person name="Wilkes D.E."/>
            <person name="Wang Y."/>
            <person name="Cai H."/>
            <person name="Collins K."/>
            <person name="Stewart B.A."/>
            <person name="Lee S.R."/>
            <person name="Wilamowska K."/>
            <person name="Weinberg Z."/>
            <person name="Ruzzo W.L."/>
            <person name="Wloga D."/>
            <person name="Gaertig J."/>
            <person name="Frankel J."/>
            <person name="Tsao C.-C."/>
            <person name="Gorovsky M.A."/>
            <person name="Keeling P.J."/>
            <person name="Waller R.F."/>
            <person name="Patron N.J."/>
            <person name="Cherry J.M."/>
            <person name="Stover N.A."/>
            <person name="Krieger C.J."/>
            <person name="del Toro C."/>
            <person name="Ryder H.F."/>
            <person name="Williamson S.C."/>
            <person name="Barbeau R.A."/>
            <person name="Hamilton E.P."/>
            <person name="Orias E."/>
        </authorList>
    </citation>
    <scope>NUCLEOTIDE SEQUENCE [LARGE SCALE GENOMIC DNA]</scope>
    <source>
        <strain evidence="5">SB210</strain>
    </source>
</reference>
<protein>
    <submittedName>
        <fullName evidence="4">Kinase domain protein</fullName>
    </submittedName>
</protein>
<dbReference type="GO" id="GO:0048471">
    <property type="term" value="C:perinuclear region of cytoplasm"/>
    <property type="evidence" value="ECO:0007669"/>
    <property type="project" value="TreeGrafter"/>
</dbReference>
<dbReference type="InterPro" id="IPR027038">
    <property type="entry name" value="RanGap"/>
</dbReference>
<dbReference type="KEGG" id="tet:TTHERM_000825249"/>
<dbReference type="GeneID" id="24440819"/>
<dbReference type="Proteomes" id="UP000009168">
    <property type="component" value="Unassembled WGS sequence"/>
</dbReference>
<keyword evidence="4" id="KW-0418">Kinase</keyword>
<dbReference type="GO" id="GO:0005634">
    <property type="term" value="C:nucleus"/>
    <property type="evidence" value="ECO:0007669"/>
    <property type="project" value="TreeGrafter"/>
</dbReference>
<gene>
    <name evidence="4" type="ORF">TTHERM_000825249</name>
</gene>
<evidence type="ECO:0000313" key="5">
    <source>
        <dbReference type="Proteomes" id="UP000009168"/>
    </source>
</evidence>
<dbReference type="InterPro" id="IPR032675">
    <property type="entry name" value="LRR_dom_sf"/>
</dbReference>
<dbReference type="PANTHER" id="PTHR24113:SF12">
    <property type="entry name" value="RAN GTPASE-ACTIVATING PROTEIN 1"/>
    <property type="match status" value="1"/>
</dbReference>
<dbReference type="PANTHER" id="PTHR24113">
    <property type="entry name" value="RAN GTPASE-ACTIVATING PROTEIN 1"/>
    <property type="match status" value="1"/>
</dbReference>
<proteinExistence type="predicted"/>
<dbReference type="SMART" id="SM00368">
    <property type="entry name" value="LRR_RI"/>
    <property type="match status" value="4"/>
</dbReference>
<dbReference type="Pfam" id="PF13516">
    <property type="entry name" value="LRR_6"/>
    <property type="match status" value="2"/>
</dbReference>
<accession>W7X7J6</accession>
<dbReference type="GO" id="GO:0006913">
    <property type="term" value="P:nucleocytoplasmic transport"/>
    <property type="evidence" value="ECO:0007669"/>
    <property type="project" value="TreeGrafter"/>
</dbReference>
<dbReference type="EMBL" id="GG662507">
    <property type="protein sequence ID" value="EWS72358.1"/>
    <property type="molecule type" value="Genomic_DNA"/>
</dbReference>
<dbReference type="GO" id="GO:0016301">
    <property type="term" value="F:kinase activity"/>
    <property type="evidence" value="ECO:0007669"/>
    <property type="project" value="UniProtKB-KW"/>
</dbReference>
<keyword evidence="1" id="KW-0343">GTPase activation</keyword>
<dbReference type="GO" id="GO:0005829">
    <property type="term" value="C:cytosol"/>
    <property type="evidence" value="ECO:0007669"/>
    <property type="project" value="TreeGrafter"/>
</dbReference>
<keyword evidence="4" id="KW-0808">Transferase</keyword>
<keyword evidence="2" id="KW-0433">Leucine-rich repeat</keyword>
<sequence length="485" mass="54726">MQIQNIYMLENFDLKQINEINLVFKNQKIEFSAQKLSQQISKCSNLKFLTIDLRSNQIDSQIALELGQGISKCEGLNSININLSGNSIEQKGALGLIYGISRCKSLESLVLDLYGNQIEQQGAASLGEYIKKLENLNSLTLDLRGNLIGDQGLEKLGNDLAECLKISSLILYLQTSKISNIGAHSLAFGISNYQNIQILNINLQNNQINDQGLISIAESLSNLYSLVNLSLMIQGNQYTQDGIKWLSAGITRCKNLESLSLDFIILTAQDMFSLQSIDKFDECEKQDDQFLLSSLKRLNKLDITIKDDQFQITNESVQLLGQELSKLINLSQLILEIQFSALIEQGAQELFITLQGLINLTSLSIKIYENDLIDINFTNLPILLSSCNKIKYLKLDLSFQDSKFLYCVEDGLLHLNSLVSIYLILSTSQKEVITSLMQCLNHKKDLQNIVLMNSLRTVMIDRIQKQKQIQKLLKLKKLVYSKLSF</sequence>
<dbReference type="GO" id="GO:0005096">
    <property type="term" value="F:GTPase activator activity"/>
    <property type="evidence" value="ECO:0007669"/>
    <property type="project" value="UniProtKB-KW"/>
</dbReference>
<name>W7X7J6_TETTS</name>
<dbReference type="InterPro" id="IPR001611">
    <property type="entry name" value="Leu-rich_rpt"/>
</dbReference>
<organism evidence="4 5">
    <name type="scientific">Tetrahymena thermophila (strain SB210)</name>
    <dbReference type="NCBI Taxonomy" id="312017"/>
    <lineage>
        <taxon>Eukaryota</taxon>
        <taxon>Sar</taxon>
        <taxon>Alveolata</taxon>
        <taxon>Ciliophora</taxon>
        <taxon>Intramacronucleata</taxon>
        <taxon>Oligohymenophorea</taxon>
        <taxon>Hymenostomatida</taxon>
        <taxon>Tetrahymenina</taxon>
        <taxon>Tetrahymenidae</taxon>
        <taxon>Tetrahymena</taxon>
    </lineage>
</organism>
<dbReference type="SUPFAM" id="SSF52047">
    <property type="entry name" value="RNI-like"/>
    <property type="match status" value="2"/>
</dbReference>
<evidence type="ECO:0000313" key="4">
    <source>
        <dbReference type="EMBL" id="EWS72358.1"/>
    </source>
</evidence>
<evidence type="ECO:0000256" key="3">
    <source>
        <dbReference type="ARBA" id="ARBA00022737"/>
    </source>
</evidence>